<keyword evidence="3 7" id="KW-0812">Transmembrane</keyword>
<dbReference type="PANTHER" id="PTHR10361">
    <property type="entry name" value="SODIUM-BILE ACID COTRANSPORTER"/>
    <property type="match status" value="1"/>
</dbReference>
<evidence type="ECO:0000256" key="3">
    <source>
        <dbReference type="ARBA" id="ARBA00022692"/>
    </source>
</evidence>
<dbReference type="EMBL" id="UYRW01000506">
    <property type="protein sequence ID" value="VDK67437.1"/>
    <property type="molecule type" value="Genomic_DNA"/>
</dbReference>
<evidence type="ECO:0000313" key="10">
    <source>
        <dbReference type="WBParaSite" id="nOo.2.0.1.t02922-RA"/>
    </source>
</evidence>
<evidence type="ECO:0000256" key="6">
    <source>
        <dbReference type="ARBA" id="ARBA00023136"/>
    </source>
</evidence>
<sequence length="572" mass="64337">MIGQLHLLPCESEHFGGKNVCRFDGRHVYPLLTNIFSHFDGKNVSRFGGLFEIMEEMVSQKCPFLFLIRLILNVMVSVANSGMQSIARVRFDPPYIHDLLAGTNKTVKVTFDVDTNHQEFGKLPPEKPFAVILKSFDEDIATAVKDRNQLELGQYSSKRNDSETYEVNITLTGHFLGKTAVKVRLLSTNETVDNDRFLYEIDKNENVFDQNNTLDVWVIQDSKRLENRLFLSTLVILIIIANILMGCELDMRIMLEVIKEPVAPIIGFCTQFIAMPLLAWGIANVIFTANGLHSFALGLFVTGCVPGGGASNYWTILLHGNLPVSITMTFCSTVASLVMIPLWMWLLGFRFLDTFYPEAVIKVPYIKIIVSLVTLIVPLIFGITISYFKPALQFQARKIMRPFIIFVLLFLIGFGALANIYMIRLLTWRTVFGSLLLPWCGFAIGCFTSVILRQPPANVTSIAIETGIQNTGLAIMLLKFSFPDPDADISALIPVICATMTPVPLLFIAMIHWIWGKLEGRRESEESNNLKETAVKIDPITDNCKNGITAIRYKSTSNDDRLLMNINEKRNI</sequence>
<organism evidence="10">
    <name type="scientific">Onchocerca ochengi</name>
    <name type="common">Filarial nematode worm</name>
    <dbReference type="NCBI Taxonomy" id="42157"/>
    <lineage>
        <taxon>Eukaryota</taxon>
        <taxon>Metazoa</taxon>
        <taxon>Ecdysozoa</taxon>
        <taxon>Nematoda</taxon>
        <taxon>Chromadorea</taxon>
        <taxon>Rhabditida</taxon>
        <taxon>Spirurina</taxon>
        <taxon>Spiruromorpha</taxon>
        <taxon>Filarioidea</taxon>
        <taxon>Onchocercidae</taxon>
        <taxon>Onchocerca</taxon>
    </lineage>
</organism>
<evidence type="ECO:0000256" key="7">
    <source>
        <dbReference type="SAM" id="Phobius"/>
    </source>
</evidence>
<gene>
    <name evidence="8" type="ORF">NOO_LOCUS2922</name>
</gene>
<dbReference type="PANTHER" id="PTHR10361:SF28">
    <property type="entry name" value="P3 PROTEIN-RELATED"/>
    <property type="match status" value="1"/>
</dbReference>
<keyword evidence="6 7" id="KW-0472">Membrane</keyword>
<evidence type="ECO:0000256" key="1">
    <source>
        <dbReference type="ARBA" id="ARBA00004141"/>
    </source>
</evidence>
<proteinExistence type="inferred from homology"/>
<feature type="transmembrane region" description="Helical" evidence="7">
    <location>
        <begin position="326"/>
        <end position="345"/>
    </location>
</feature>
<comment type="similarity">
    <text evidence="2">Belongs to the bile acid:sodium symporter (BASS) (TC 2.A.28) family.</text>
</comment>
<keyword evidence="4" id="KW-0769">Symport</keyword>
<dbReference type="Gene3D" id="1.20.1530.20">
    <property type="match status" value="1"/>
</dbReference>
<evidence type="ECO:0000313" key="9">
    <source>
        <dbReference type="Proteomes" id="UP000271087"/>
    </source>
</evidence>
<feature type="transmembrane region" description="Helical" evidence="7">
    <location>
        <begin position="492"/>
        <end position="515"/>
    </location>
</feature>
<feature type="transmembrane region" description="Helical" evidence="7">
    <location>
        <begin position="261"/>
        <end position="283"/>
    </location>
</feature>
<evidence type="ECO:0000313" key="8">
    <source>
        <dbReference type="EMBL" id="VDK67437.1"/>
    </source>
</evidence>
<feature type="transmembrane region" description="Helical" evidence="7">
    <location>
        <begin position="400"/>
        <end position="423"/>
    </location>
</feature>
<keyword evidence="4" id="KW-0813">Transport</keyword>
<dbReference type="Proteomes" id="UP000271087">
    <property type="component" value="Unassembled WGS sequence"/>
</dbReference>
<evidence type="ECO:0000256" key="5">
    <source>
        <dbReference type="ARBA" id="ARBA00022989"/>
    </source>
</evidence>
<dbReference type="GO" id="GO:0015293">
    <property type="term" value="F:symporter activity"/>
    <property type="evidence" value="ECO:0007669"/>
    <property type="project" value="UniProtKB-KW"/>
</dbReference>
<keyword evidence="9" id="KW-1185">Reference proteome</keyword>
<feature type="transmembrane region" description="Helical" evidence="7">
    <location>
        <begin position="229"/>
        <end position="249"/>
    </location>
</feature>
<dbReference type="AlphaFoldDB" id="A0A182E4K1"/>
<name>A0A182E4K1_ONCOC</name>
<dbReference type="WBParaSite" id="nOo.2.0.1.t02922-RA">
    <property type="protein sequence ID" value="nOo.2.0.1.t02922-RA"/>
    <property type="gene ID" value="nOo.2.0.1.g02922"/>
</dbReference>
<dbReference type="OrthoDB" id="203097at2759"/>
<keyword evidence="5 7" id="KW-1133">Transmembrane helix</keyword>
<feature type="transmembrane region" description="Helical" evidence="7">
    <location>
        <begin position="365"/>
        <end position="388"/>
    </location>
</feature>
<protein>
    <submittedName>
        <fullName evidence="10">Ileal sodium/bile acid cotransporter</fullName>
    </submittedName>
</protein>
<accession>A0A182E4K1</accession>
<evidence type="ECO:0000256" key="4">
    <source>
        <dbReference type="ARBA" id="ARBA00022847"/>
    </source>
</evidence>
<feature type="transmembrane region" description="Helical" evidence="7">
    <location>
        <begin position="435"/>
        <end position="452"/>
    </location>
</feature>
<evidence type="ECO:0000256" key="2">
    <source>
        <dbReference type="ARBA" id="ARBA00006528"/>
    </source>
</evidence>
<dbReference type="InterPro" id="IPR004710">
    <property type="entry name" value="Bilac:Na_transpt"/>
</dbReference>
<dbReference type="Pfam" id="PF01758">
    <property type="entry name" value="SBF"/>
    <property type="match status" value="1"/>
</dbReference>
<feature type="transmembrane region" description="Helical" evidence="7">
    <location>
        <begin position="295"/>
        <end position="314"/>
    </location>
</feature>
<dbReference type="GO" id="GO:0016020">
    <property type="term" value="C:membrane"/>
    <property type="evidence" value="ECO:0007669"/>
    <property type="project" value="UniProtKB-SubCell"/>
</dbReference>
<reference evidence="8 9" key="2">
    <citation type="submission" date="2018-08" db="EMBL/GenBank/DDBJ databases">
        <authorList>
            <person name="Laetsch R D."/>
            <person name="Stevens L."/>
            <person name="Kumar S."/>
            <person name="Blaxter L. M."/>
        </authorList>
    </citation>
    <scope>NUCLEOTIDE SEQUENCE [LARGE SCALE GENOMIC DNA]</scope>
</reference>
<reference evidence="10" key="1">
    <citation type="submission" date="2016-06" db="UniProtKB">
        <authorList>
            <consortium name="WormBaseParasite"/>
        </authorList>
    </citation>
    <scope>IDENTIFICATION</scope>
</reference>
<dbReference type="InterPro" id="IPR002657">
    <property type="entry name" value="BilAc:Na_symport/Acr3"/>
</dbReference>
<dbReference type="STRING" id="42157.A0A182E4K1"/>
<comment type="subcellular location">
    <subcellularLocation>
        <location evidence="1">Membrane</location>
        <topology evidence="1">Multi-pass membrane protein</topology>
    </subcellularLocation>
</comment>
<dbReference type="InterPro" id="IPR038770">
    <property type="entry name" value="Na+/solute_symporter_sf"/>
</dbReference>